<keyword evidence="3" id="KW-1185">Reference proteome</keyword>
<keyword evidence="2" id="KW-0547">Nucleotide-binding</keyword>
<dbReference type="SMART" id="SM00382">
    <property type="entry name" value="AAA"/>
    <property type="match status" value="1"/>
</dbReference>
<feature type="domain" description="AAA+ ATPase" evidence="1">
    <location>
        <begin position="21"/>
        <end position="308"/>
    </location>
</feature>
<reference evidence="2" key="1">
    <citation type="submission" date="2022-06" db="EMBL/GenBank/DDBJ databases">
        <title>Genome sequence of Phormidium yuhuli AB48 isolated from an industrial photobioreactor environment.</title>
        <authorList>
            <person name="Qiu Y."/>
            <person name="Noonan A.J.C."/>
            <person name="Dofher K."/>
            <person name="Koch M."/>
            <person name="Kieft B."/>
            <person name="Lin X."/>
            <person name="Ziels R.M."/>
            <person name="Hallam S.J."/>
        </authorList>
    </citation>
    <scope>NUCLEOTIDE SEQUENCE</scope>
    <source>
        <strain evidence="2">AB48</strain>
    </source>
</reference>
<dbReference type="PANTHER" id="PTHR43581:SF4">
    <property type="entry name" value="ATP_GTP PHOSPHATASE"/>
    <property type="match status" value="1"/>
</dbReference>
<evidence type="ECO:0000259" key="1">
    <source>
        <dbReference type="SMART" id="SM00382"/>
    </source>
</evidence>
<dbReference type="GO" id="GO:0005524">
    <property type="term" value="F:ATP binding"/>
    <property type="evidence" value="ECO:0007669"/>
    <property type="project" value="UniProtKB-KW"/>
</dbReference>
<proteinExistence type="predicted"/>
<dbReference type="Pfam" id="PF13304">
    <property type="entry name" value="AAA_21"/>
    <property type="match status" value="1"/>
</dbReference>
<dbReference type="InterPro" id="IPR027417">
    <property type="entry name" value="P-loop_NTPase"/>
</dbReference>
<keyword evidence="2" id="KW-0067">ATP-binding</keyword>
<evidence type="ECO:0000313" key="2">
    <source>
        <dbReference type="EMBL" id="USR91312.1"/>
    </source>
</evidence>
<sequence length="342" mass="37928">MLTSFDIKNLGPIDSLCCRNLGQINLIIGGNGTGKTLLLKALYSTLKSLEMYQRGNEPKSLAELLSEKIYWTFQVGEIGELVRKQVQSSLSLKLSFSGETGEESIQYHFGKATSKTIQALTNEVSPRSSNSIFIPPKEVLSIYNLILESRERDRSFGFDDTYLDLVKALQTPPTRGKNYVQFANSRKNLGTIIGGKITYDTQTKSWQFKQGHKKIPIGVTAEGIKKISILDTLLGNRYLDANSVIFIDEPESALHPGAISQLLEIMVALSEAGLQFFLASHSYFVIKKLSVLAQKKPVTTIMILSTDGEAWEISNLADGLPENSIINESIRIYEEKLNLVLG</sequence>
<dbReference type="InterPro" id="IPR051396">
    <property type="entry name" value="Bact_Antivir_Def_Nuclease"/>
</dbReference>
<gene>
    <name evidence="2" type="ORF">NEA10_00790</name>
</gene>
<dbReference type="RefSeq" id="WP_252663339.1">
    <property type="nucleotide sequence ID" value="NZ_CP098611.1"/>
</dbReference>
<dbReference type="EMBL" id="CP098611">
    <property type="protein sequence ID" value="USR91312.1"/>
    <property type="molecule type" value="Genomic_DNA"/>
</dbReference>
<organism evidence="2 3">
    <name type="scientific">Phormidium yuhuli AB48</name>
    <dbReference type="NCBI Taxonomy" id="2940671"/>
    <lineage>
        <taxon>Bacteria</taxon>
        <taxon>Bacillati</taxon>
        <taxon>Cyanobacteriota</taxon>
        <taxon>Cyanophyceae</taxon>
        <taxon>Oscillatoriophycideae</taxon>
        <taxon>Oscillatoriales</taxon>
        <taxon>Oscillatoriaceae</taxon>
        <taxon>Phormidium</taxon>
        <taxon>Phormidium yuhuli</taxon>
    </lineage>
</organism>
<name>A0ABY5AR47_9CYAN</name>
<dbReference type="InterPro" id="IPR003959">
    <property type="entry name" value="ATPase_AAA_core"/>
</dbReference>
<evidence type="ECO:0000313" key="3">
    <source>
        <dbReference type="Proteomes" id="UP001056708"/>
    </source>
</evidence>
<protein>
    <submittedName>
        <fullName evidence="2">ATP-binding protein</fullName>
    </submittedName>
</protein>
<dbReference type="PANTHER" id="PTHR43581">
    <property type="entry name" value="ATP/GTP PHOSPHATASE"/>
    <property type="match status" value="1"/>
</dbReference>
<dbReference type="InterPro" id="IPR003593">
    <property type="entry name" value="AAA+_ATPase"/>
</dbReference>
<dbReference type="SUPFAM" id="SSF52540">
    <property type="entry name" value="P-loop containing nucleoside triphosphate hydrolases"/>
    <property type="match status" value="1"/>
</dbReference>
<dbReference type="Proteomes" id="UP001056708">
    <property type="component" value="Chromosome"/>
</dbReference>
<dbReference type="Gene3D" id="3.40.50.300">
    <property type="entry name" value="P-loop containing nucleotide triphosphate hydrolases"/>
    <property type="match status" value="1"/>
</dbReference>
<dbReference type="CDD" id="cd00267">
    <property type="entry name" value="ABC_ATPase"/>
    <property type="match status" value="1"/>
</dbReference>
<accession>A0ABY5AR47</accession>